<dbReference type="OrthoDB" id="16717at2759"/>
<dbReference type="Pfam" id="PF00400">
    <property type="entry name" value="WD40"/>
    <property type="match status" value="3"/>
</dbReference>
<comment type="caution">
    <text evidence="3">The sequence shown here is derived from an EMBL/GenBank/DDBJ whole genome shotgun (WGS) entry which is preliminary data.</text>
</comment>
<keyword evidence="4" id="KW-1185">Reference proteome</keyword>
<dbReference type="VEuPathDB" id="ToxoDB:BESB_064780"/>
<dbReference type="PANTHER" id="PTHR22836:SF0">
    <property type="entry name" value="PRE-MRNA 3' END PROCESSING PROTEIN WDR33"/>
    <property type="match status" value="1"/>
</dbReference>
<name>A0A2A9MFS1_BESBE</name>
<gene>
    <name evidence="3" type="ORF">BESB_064780</name>
</gene>
<feature type="region of interest" description="Disordered" evidence="2">
    <location>
        <begin position="503"/>
        <end position="585"/>
    </location>
</feature>
<dbReference type="InterPro" id="IPR036322">
    <property type="entry name" value="WD40_repeat_dom_sf"/>
</dbReference>
<dbReference type="InterPro" id="IPR015943">
    <property type="entry name" value="WD40/YVTN_repeat-like_dom_sf"/>
</dbReference>
<dbReference type="AlphaFoldDB" id="A0A2A9MFS1"/>
<dbReference type="SMART" id="SM00320">
    <property type="entry name" value="WD40"/>
    <property type="match status" value="7"/>
</dbReference>
<dbReference type="PROSITE" id="PS50082">
    <property type="entry name" value="WD_REPEATS_2"/>
    <property type="match status" value="1"/>
</dbReference>
<accession>A0A2A9MFS1</accession>
<dbReference type="RefSeq" id="XP_029218456.1">
    <property type="nucleotide sequence ID" value="XM_029364873.1"/>
</dbReference>
<evidence type="ECO:0000313" key="4">
    <source>
        <dbReference type="Proteomes" id="UP000224006"/>
    </source>
</evidence>
<dbReference type="Gene3D" id="2.130.10.10">
    <property type="entry name" value="YVTN repeat-like/Quinoprotein amine dehydrogenase"/>
    <property type="match status" value="3"/>
</dbReference>
<dbReference type="InterPro" id="IPR001680">
    <property type="entry name" value="WD40_rpt"/>
</dbReference>
<dbReference type="Proteomes" id="UP000224006">
    <property type="component" value="Chromosome VI"/>
</dbReference>
<dbReference type="SUPFAM" id="SSF50978">
    <property type="entry name" value="WD40 repeat-like"/>
    <property type="match status" value="1"/>
</dbReference>
<dbReference type="EMBL" id="NWUJ01000006">
    <property type="protein sequence ID" value="PFH34447.1"/>
    <property type="molecule type" value="Genomic_DNA"/>
</dbReference>
<feature type="repeat" description="WD" evidence="1">
    <location>
        <begin position="274"/>
        <end position="315"/>
    </location>
</feature>
<sequence>MAGGGAFFSSSLGGGAGLADDSGNFSGFAQTRLGIDRPAVDGVSAVVPLLTSGVYEHRVWPRLRASRPHALWSREVLPPHSLPPWSGTAATPFLASSCVNRTRTACTRLKWFPNGQRLLAGTQPGELAVWSGTFFGFEDLKRLPQGGGAITAMEWSGTGDRLFVGDASGLVVVLSQALNPLENEPLKGLSHPVLALSASPLTSQLLAGCADTVDPLIWDVNRLSVSRVLRAPNLDSSSSSCLHWHPLNSLIASGSKSSWIYLWDPRDAQPVATLQPHRGTINKVVFHPHGSLLLTCSRDTLIRSIDLRMLRPLHLFRVPRPSASSSSSSLASGGAPGAAEPLQLALNPVHSNLFVTGDNHGQLTFFSLLQPAAPLLQLQEAHGGVAPSGPSERAEGAVVALDWHPLGNLLASAADSRLMRFWSRGVCGGVAGDAMQTVKLVELQNGGLSGDFPVAVRCVKNREVVDKRKRARRLVGGGSFRPICESDAPDALAAGAAAAAGHASARRSETSDEEEDAEDWDGWLGSSQAPRTPVKAFPRIARAWLVGRRSPAPGDAQIATPTEGGEQGARKRKLGDAAEPEGEAT</sequence>
<dbReference type="KEGG" id="bbes:BESB_064780"/>
<reference evidence="3 4" key="1">
    <citation type="submission" date="2017-09" db="EMBL/GenBank/DDBJ databases">
        <title>Genome sequencing of Besnoitia besnoiti strain Bb-Ger1.</title>
        <authorList>
            <person name="Schares G."/>
            <person name="Venepally P."/>
            <person name="Lorenzi H.A."/>
        </authorList>
    </citation>
    <scope>NUCLEOTIDE SEQUENCE [LARGE SCALE GENOMIC DNA]</scope>
    <source>
        <strain evidence="3 4">Bb-Ger1</strain>
    </source>
</reference>
<dbReference type="STRING" id="94643.A0A2A9MFS1"/>
<feature type="compositionally biased region" description="Acidic residues" evidence="2">
    <location>
        <begin position="511"/>
        <end position="521"/>
    </location>
</feature>
<proteinExistence type="predicted"/>
<dbReference type="InterPro" id="IPR045245">
    <property type="entry name" value="Pfs2-like"/>
</dbReference>
<protein>
    <submittedName>
        <fullName evidence="3">WD domain, G-beta repeat-containing protein</fullName>
    </submittedName>
</protein>
<evidence type="ECO:0000256" key="1">
    <source>
        <dbReference type="PROSITE-ProRule" id="PRU00221"/>
    </source>
</evidence>
<dbReference type="GO" id="GO:0031124">
    <property type="term" value="P:mRNA 3'-end processing"/>
    <property type="evidence" value="ECO:0007669"/>
    <property type="project" value="InterPro"/>
</dbReference>
<dbReference type="GO" id="GO:0005847">
    <property type="term" value="C:mRNA cleavage and polyadenylation specificity factor complex"/>
    <property type="evidence" value="ECO:0007669"/>
    <property type="project" value="TreeGrafter"/>
</dbReference>
<dbReference type="PANTHER" id="PTHR22836">
    <property type="entry name" value="WD40 REPEAT PROTEIN"/>
    <property type="match status" value="1"/>
</dbReference>
<organism evidence="3 4">
    <name type="scientific">Besnoitia besnoiti</name>
    <name type="common">Apicomplexan protozoan</name>
    <dbReference type="NCBI Taxonomy" id="94643"/>
    <lineage>
        <taxon>Eukaryota</taxon>
        <taxon>Sar</taxon>
        <taxon>Alveolata</taxon>
        <taxon>Apicomplexa</taxon>
        <taxon>Conoidasida</taxon>
        <taxon>Coccidia</taxon>
        <taxon>Eucoccidiorida</taxon>
        <taxon>Eimeriorina</taxon>
        <taxon>Sarcocystidae</taxon>
        <taxon>Besnoitia</taxon>
    </lineage>
</organism>
<keyword evidence="1" id="KW-0853">WD repeat</keyword>
<evidence type="ECO:0000313" key="3">
    <source>
        <dbReference type="EMBL" id="PFH34447.1"/>
    </source>
</evidence>
<dbReference type="GeneID" id="40311406"/>
<evidence type="ECO:0000256" key="2">
    <source>
        <dbReference type="SAM" id="MobiDB-lite"/>
    </source>
</evidence>